<keyword evidence="7" id="KW-1185">Reference proteome</keyword>
<reference evidence="6 7" key="1">
    <citation type="journal article" date="2010" name="PLoS ONE">
        <title>The glycobiome of the rumen bacterium Butyrivibrio proteoclasticus B316(T) highlights adaptation to a polysaccharide-rich environment.</title>
        <authorList>
            <person name="Kelly W.J."/>
            <person name="Leahy S.C."/>
            <person name="Altermann E."/>
            <person name="Yeoman C.J."/>
            <person name="Dunne J.C."/>
            <person name="Kong Z."/>
            <person name="Pacheco D.M."/>
            <person name="Li D."/>
            <person name="Noel S.J."/>
            <person name="Moon C.D."/>
            <person name="Cookson A.L."/>
            <person name="Attwood G.T."/>
        </authorList>
    </citation>
    <scope>NUCLEOTIDE SEQUENCE [LARGE SCALE GENOMIC DNA]</scope>
    <source>
        <strain evidence="7">ATCC 51982 / DSM 14932 / B316</strain>
    </source>
</reference>
<protein>
    <submittedName>
        <fullName evidence="6">ABC transporter permease protein</fullName>
    </submittedName>
</protein>
<sequence>MNNLFNYIEKQSPIHGLTGATKLVCLLLWSLAAMTTYDTRLLLVLAVLGIALFPIGKIGVRDVSFMLWFTLVFLVLNTVLVYAFSPQHGTEVYGTTTYLFGLSGHFAPTAEQLFFQLNYILKYFATIPFVLLFVCTTNPSEFAASLNKIGVSYSVSYSVALALRYIPDIQKQYHEISQASQARGVELTKKASLVNRLKSASAILVPLILSSMDRIEIISNAMELRCFGKNKKRTWYMAQKFKALDYVSMIVCALLFVASLTLTHLNGSRFYNPFK</sequence>
<dbReference type="PANTHER" id="PTHR33514">
    <property type="entry name" value="PROTEIN ABCI12, CHLOROPLASTIC"/>
    <property type="match status" value="1"/>
</dbReference>
<dbReference type="Pfam" id="PF02361">
    <property type="entry name" value="CbiQ"/>
    <property type="match status" value="1"/>
</dbReference>
<feature type="transmembrane region" description="Helical" evidence="5">
    <location>
        <begin position="65"/>
        <end position="84"/>
    </location>
</feature>
<dbReference type="CDD" id="cd16914">
    <property type="entry name" value="EcfT"/>
    <property type="match status" value="1"/>
</dbReference>
<name>E0RVF1_BUTPB</name>
<dbReference type="GO" id="GO:0005886">
    <property type="term" value="C:plasma membrane"/>
    <property type="evidence" value="ECO:0007669"/>
    <property type="project" value="TreeGrafter"/>
</dbReference>
<keyword evidence="4 5" id="KW-0472">Membrane</keyword>
<dbReference type="STRING" id="515622.bpr_I2066"/>
<dbReference type="InterPro" id="IPR003339">
    <property type="entry name" value="ABC/ECF_trnsptr_transmembrane"/>
</dbReference>
<proteinExistence type="predicted"/>
<keyword evidence="3 5" id="KW-1133">Transmembrane helix</keyword>
<feature type="transmembrane region" description="Helical" evidence="5">
    <location>
        <begin position="41"/>
        <end position="59"/>
    </location>
</feature>
<dbReference type="Proteomes" id="UP000001299">
    <property type="component" value="Chromosome 1"/>
</dbReference>
<feature type="transmembrane region" description="Helical" evidence="5">
    <location>
        <begin position="243"/>
        <end position="265"/>
    </location>
</feature>
<evidence type="ECO:0000256" key="3">
    <source>
        <dbReference type="ARBA" id="ARBA00022989"/>
    </source>
</evidence>
<dbReference type="AlphaFoldDB" id="E0RVF1"/>
<dbReference type="PANTHER" id="PTHR33514:SF1">
    <property type="entry name" value="ABC TRANSPORTER PERMEASE"/>
    <property type="match status" value="1"/>
</dbReference>
<dbReference type="eggNOG" id="COG0619">
    <property type="taxonomic scope" value="Bacteria"/>
</dbReference>
<evidence type="ECO:0000256" key="2">
    <source>
        <dbReference type="ARBA" id="ARBA00022692"/>
    </source>
</evidence>
<comment type="subcellular location">
    <subcellularLocation>
        <location evidence="1">Membrane</location>
        <topology evidence="1">Multi-pass membrane protein</topology>
    </subcellularLocation>
</comment>
<feature type="transmembrane region" description="Helical" evidence="5">
    <location>
        <begin position="12"/>
        <end position="34"/>
    </location>
</feature>
<organism evidence="6 7">
    <name type="scientific">Butyrivibrio proteoclasticus (strain ATCC 51982 / DSM 14932 / B316)</name>
    <name type="common">Clostridium proteoclasticum</name>
    <dbReference type="NCBI Taxonomy" id="515622"/>
    <lineage>
        <taxon>Bacteria</taxon>
        <taxon>Bacillati</taxon>
        <taxon>Bacillota</taxon>
        <taxon>Clostridia</taxon>
        <taxon>Lachnospirales</taxon>
        <taxon>Lachnospiraceae</taxon>
        <taxon>Butyrivibrio</taxon>
    </lineage>
</organism>
<dbReference type="EMBL" id="CP001810">
    <property type="protein sequence ID" value="ADL34800.1"/>
    <property type="molecule type" value="Genomic_DNA"/>
</dbReference>
<evidence type="ECO:0000313" key="6">
    <source>
        <dbReference type="EMBL" id="ADL34800.1"/>
    </source>
</evidence>
<dbReference type="RefSeq" id="WP_013281454.1">
    <property type="nucleotide sequence ID" value="NC_014387.1"/>
</dbReference>
<evidence type="ECO:0000256" key="5">
    <source>
        <dbReference type="SAM" id="Phobius"/>
    </source>
</evidence>
<dbReference type="KEGG" id="bpb:bpr_I2066"/>
<keyword evidence="2 5" id="KW-0812">Transmembrane</keyword>
<accession>E0RVF1</accession>
<evidence type="ECO:0000256" key="1">
    <source>
        <dbReference type="ARBA" id="ARBA00004141"/>
    </source>
</evidence>
<dbReference type="HOGENOM" id="CLU_056469_2_1_9"/>
<evidence type="ECO:0000313" key="7">
    <source>
        <dbReference type="Proteomes" id="UP000001299"/>
    </source>
</evidence>
<gene>
    <name evidence="6" type="ordered locus">bpr_I2066</name>
</gene>
<evidence type="ECO:0000256" key="4">
    <source>
        <dbReference type="ARBA" id="ARBA00023136"/>
    </source>
</evidence>